<dbReference type="AlphaFoldDB" id="A0A2I0WWJ8"/>
<dbReference type="OrthoDB" id="785381at2759"/>
<accession>A0A2I0WWJ8</accession>
<proteinExistence type="predicted"/>
<dbReference type="Proteomes" id="UP000233837">
    <property type="component" value="Unassembled WGS sequence"/>
</dbReference>
<reference evidence="1 2" key="2">
    <citation type="journal article" date="2017" name="Nature">
        <title>The Apostasia genome and the evolution of orchids.</title>
        <authorList>
            <person name="Zhang G.Q."/>
            <person name="Liu K.W."/>
            <person name="Li Z."/>
            <person name="Lohaus R."/>
            <person name="Hsiao Y.Y."/>
            <person name="Niu S.C."/>
            <person name="Wang J.Y."/>
            <person name="Lin Y.C."/>
            <person name="Xu Q."/>
            <person name="Chen L.J."/>
            <person name="Yoshida K."/>
            <person name="Fujiwara S."/>
            <person name="Wang Z.W."/>
            <person name="Zhang Y.Q."/>
            <person name="Mitsuda N."/>
            <person name="Wang M."/>
            <person name="Liu G.H."/>
            <person name="Pecoraro L."/>
            <person name="Huang H.X."/>
            <person name="Xiao X.J."/>
            <person name="Lin M."/>
            <person name="Wu X.Y."/>
            <person name="Wu W.L."/>
            <person name="Chen Y.Y."/>
            <person name="Chang S.B."/>
            <person name="Sakamoto S."/>
            <person name="Ohme-Takagi M."/>
            <person name="Yagi M."/>
            <person name="Zeng S.J."/>
            <person name="Shen C.Y."/>
            <person name="Yeh C.M."/>
            <person name="Luo Y.B."/>
            <person name="Tsai W.C."/>
            <person name="Van de Peer Y."/>
            <person name="Liu Z.J."/>
        </authorList>
    </citation>
    <scope>NUCLEOTIDE SEQUENCE [LARGE SCALE GENOMIC DNA]</scope>
    <source>
        <tissue evidence="1">The whole plant</tissue>
    </source>
</reference>
<dbReference type="PANTHER" id="PTHR34539:SF19">
    <property type="entry name" value="T6J4.11 PROTEIN"/>
    <property type="match status" value="1"/>
</dbReference>
<sequence>MVLCSLYSTMESCVGNKRSRETSPEESPEAKRLHADLIYGILEEDDVDVENREAASLDLATVMKSLEEEIALPPEENGEASQVEIEYLLEASDDDLGLPPPPAAELWTEEEVEPAEGFGQIWGFEEEEMAVCYEDLMELGVPAEAFGPADDDVAPSAADGGIFNSSDFYWRPESMPAQ</sequence>
<dbReference type="STRING" id="906689.A0A2I0WWJ8"/>
<dbReference type="PANTHER" id="PTHR34539">
    <property type="entry name" value="T6J4.11 PROTEIN"/>
    <property type="match status" value="1"/>
</dbReference>
<dbReference type="EMBL" id="KZ502395">
    <property type="protein sequence ID" value="PKU80039.1"/>
    <property type="molecule type" value="Genomic_DNA"/>
</dbReference>
<evidence type="ECO:0000313" key="2">
    <source>
        <dbReference type="Proteomes" id="UP000233837"/>
    </source>
</evidence>
<name>A0A2I0WWJ8_9ASPA</name>
<reference evidence="1 2" key="1">
    <citation type="journal article" date="2016" name="Sci. Rep.">
        <title>The Dendrobium catenatum Lindl. genome sequence provides insights into polysaccharide synthase, floral development and adaptive evolution.</title>
        <authorList>
            <person name="Zhang G.Q."/>
            <person name="Xu Q."/>
            <person name="Bian C."/>
            <person name="Tsai W.C."/>
            <person name="Yeh C.M."/>
            <person name="Liu K.W."/>
            <person name="Yoshida K."/>
            <person name="Zhang L.S."/>
            <person name="Chang S.B."/>
            <person name="Chen F."/>
            <person name="Shi Y."/>
            <person name="Su Y.Y."/>
            <person name="Zhang Y.Q."/>
            <person name="Chen L.J."/>
            <person name="Yin Y."/>
            <person name="Lin M."/>
            <person name="Huang H."/>
            <person name="Deng H."/>
            <person name="Wang Z.W."/>
            <person name="Zhu S.L."/>
            <person name="Zhao X."/>
            <person name="Deng C."/>
            <person name="Niu S.C."/>
            <person name="Huang J."/>
            <person name="Wang M."/>
            <person name="Liu G.H."/>
            <person name="Yang H.J."/>
            <person name="Xiao X.J."/>
            <person name="Hsiao Y.Y."/>
            <person name="Wu W.L."/>
            <person name="Chen Y.Y."/>
            <person name="Mitsuda N."/>
            <person name="Ohme-Takagi M."/>
            <person name="Luo Y.B."/>
            <person name="Van de Peer Y."/>
            <person name="Liu Z.J."/>
        </authorList>
    </citation>
    <scope>NUCLEOTIDE SEQUENCE [LARGE SCALE GENOMIC DNA]</scope>
    <source>
        <tissue evidence="1">The whole plant</tissue>
    </source>
</reference>
<keyword evidence="2" id="KW-1185">Reference proteome</keyword>
<evidence type="ECO:0000313" key="1">
    <source>
        <dbReference type="EMBL" id="PKU80039.1"/>
    </source>
</evidence>
<protein>
    <submittedName>
        <fullName evidence="1">Uncharacterized protein</fullName>
    </submittedName>
</protein>
<gene>
    <name evidence="1" type="ORF">MA16_Dca014405</name>
</gene>
<organism evidence="1 2">
    <name type="scientific">Dendrobium catenatum</name>
    <dbReference type="NCBI Taxonomy" id="906689"/>
    <lineage>
        <taxon>Eukaryota</taxon>
        <taxon>Viridiplantae</taxon>
        <taxon>Streptophyta</taxon>
        <taxon>Embryophyta</taxon>
        <taxon>Tracheophyta</taxon>
        <taxon>Spermatophyta</taxon>
        <taxon>Magnoliopsida</taxon>
        <taxon>Liliopsida</taxon>
        <taxon>Asparagales</taxon>
        <taxon>Orchidaceae</taxon>
        <taxon>Epidendroideae</taxon>
        <taxon>Malaxideae</taxon>
        <taxon>Dendrobiinae</taxon>
        <taxon>Dendrobium</taxon>
    </lineage>
</organism>